<gene>
    <name evidence="3" type="ORF">APHIGO_LOCUS5202</name>
</gene>
<keyword evidence="4" id="KW-1185">Reference proteome</keyword>
<evidence type="ECO:0000256" key="2">
    <source>
        <dbReference type="SAM" id="SignalP"/>
    </source>
</evidence>
<feature type="region of interest" description="Disordered" evidence="1">
    <location>
        <begin position="87"/>
        <end position="153"/>
    </location>
</feature>
<accession>A0A9P0IYI9</accession>
<organism evidence="3 4">
    <name type="scientific">Aphis gossypii</name>
    <name type="common">Cotton aphid</name>
    <dbReference type="NCBI Taxonomy" id="80765"/>
    <lineage>
        <taxon>Eukaryota</taxon>
        <taxon>Metazoa</taxon>
        <taxon>Ecdysozoa</taxon>
        <taxon>Arthropoda</taxon>
        <taxon>Hexapoda</taxon>
        <taxon>Insecta</taxon>
        <taxon>Pterygota</taxon>
        <taxon>Neoptera</taxon>
        <taxon>Paraneoptera</taxon>
        <taxon>Hemiptera</taxon>
        <taxon>Sternorrhyncha</taxon>
        <taxon>Aphidomorpha</taxon>
        <taxon>Aphidoidea</taxon>
        <taxon>Aphididae</taxon>
        <taxon>Aphidini</taxon>
        <taxon>Aphis</taxon>
        <taxon>Aphis</taxon>
    </lineage>
</organism>
<feature type="signal peptide" evidence="2">
    <location>
        <begin position="1"/>
        <end position="24"/>
    </location>
</feature>
<evidence type="ECO:0000256" key="1">
    <source>
        <dbReference type="SAM" id="MobiDB-lite"/>
    </source>
</evidence>
<keyword evidence="2" id="KW-0732">Signal</keyword>
<evidence type="ECO:0008006" key="5">
    <source>
        <dbReference type="Google" id="ProtNLM"/>
    </source>
</evidence>
<dbReference type="Proteomes" id="UP001154329">
    <property type="component" value="Chromosome 2"/>
</dbReference>
<proteinExistence type="predicted"/>
<dbReference type="EMBL" id="OU899035">
    <property type="protein sequence ID" value="CAH1723539.1"/>
    <property type="molecule type" value="Genomic_DNA"/>
</dbReference>
<feature type="compositionally biased region" description="Low complexity" evidence="1">
    <location>
        <begin position="112"/>
        <end position="128"/>
    </location>
</feature>
<protein>
    <recommendedName>
        <fullName evidence="5">Secreted protein</fullName>
    </recommendedName>
</protein>
<evidence type="ECO:0000313" key="3">
    <source>
        <dbReference type="EMBL" id="CAH1723539.1"/>
    </source>
</evidence>
<feature type="chain" id="PRO_5040228852" description="Secreted protein" evidence="2">
    <location>
        <begin position="25"/>
        <end position="153"/>
    </location>
</feature>
<evidence type="ECO:0000313" key="4">
    <source>
        <dbReference type="Proteomes" id="UP001154329"/>
    </source>
</evidence>
<feature type="compositionally biased region" description="Basic residues" evidence="1">
    <location>
        <begin position="99"/>
        <end position="111"/>
    </location>
</feature>
<sequence>MMILTSQYLLMAILMTSYLRLTLQDKNLPDHGIQGKTQRDGVAANDSPAAAYLPAYAIPDGSPVDPCVTCRPRRTTHNCRRNTLDGCPSRPSSTCGTTKRCKSQARTRSTKRLCSSSSSRPASFSSTKKTMKRSNRSSIRVKPNHTGLKDLNF</sequence>
<name>A0A9P0IYI9_APHGO</name>
<reference evidence="3" key="2">
    <citation type="submission" date="2022-10" db="EMBL/GenBank/DDBJ databases">
        <authorList>
            <consortium name="ENA_rothamsted_submissions"/>
            <consortium name="culmorum"/>
            <person name="King R."/>
        </authorList>
    </citation>
    <scope>NUCLEOTIDE SEQUENCE</scope>
</reference>
<dbReference type="AlphaFoldDB" id="A0A9P0IYI9"/>
<reference evidence="3" key="1">
    <citation type="submission" date="2022-02" db="EMBL/GenBank/DDBJ databases">
        <authorList>
            <person name="King R."/>
        </authorList>
    </citation>
    <scope>NUCLEOTIDE SEQUENCE</scope>
</reference>